<dbReference type="GO" id="GO:0004518">
    <property type="term" value="F:nuclease activity"/>
    <property type="evidence" value="ECO:0007669"/>
    <property type="project" value="InterPro"/>
</dbReference>
<dbReference type="EMBL" id="MLJW01000094">
    <property type="protein sequence ID" value="OIR00549.1"/>
    <property type="molecule type" value="Genomic_DNA"/>
</dbReference>
<organism evidence="2">
    <name type="scientific">mine drainage metagenome</name>
    <dbReference type="NCBI Taxonomy" id="410659"/>
    <lineage>
        <taxon>unclassified sequences</taxon>
        <taxon>metagenomes</taxon>
        <taxon>ecological metagenomes</taxon>
    </lineage>
</organism>
<name>A0A1J5S8K8_9ZZZZ</name>
<dbReference type="AlphaFoldDB" id="A0A1J5S8K8"/>
<dbReference type="Pfam" id="PF14130">
    <property type="entry name" value="Cap4_nuclease"/>
    <property type="match status" value="1"/>
</dbReference>
<protein>
    <recommendedName>
        <fullName evidence="1">CD-NTase associated protein 4-like DNA endonuclease domain-containing protein</fullName>
    </recommendedName>
</protein>
<evidence type="ECO:0000259" key="1">
    <source>
        <dbReference type="Pfam" id="PF14130"/>
    </source>
</evidence>
<comment type="caution">
    <text evidence="2">The sequence shown here is derived from an EMBL/GenBank/DDBJ whole genome shotgun (WGS) entry which is preliminary data.</text>
</comment>
<dbReference type="InterPro" id="IPR025382">
    <property type="entry name" value="Cap4-like_endonuclease_dom"/>
</dbReference>
<gene>
    <name evidence="2" type="ORF">GALL_174220</name>
</gene>
<reference evidence="2" key="1">
    <citation type="submission" date="2016-10" db="EMBL/GenBank/DDBJ databases">
        <title>Sequence of Gallionella enrichment culture.</title>
        <authorList>
            <person name="Poehlein A."/>
            <person name="Muehling M."/>
            <person name="Daniel R."/>
        </authorList>
    </citation>
    <scope>NUCLEOTIDE SEQUENCE</scope>
</reference>
<proteinExistence type="predicted"/>
<sequence length="371" mass="42191">MLIPLISTFADVTGSAVDLSDKLLSAKQREKSGSLAQDRFDFQACWGITHLLDLHESTTDYAVAFEFHDDILVIDHTAGPTKVRFYQVKTKDAGLWTMYEISRRTKGKAGLKPSIAGKMFSNKERFPDETEHLGFVSNKPADFISKKYPCAFKETDKATYALFLSDLKNEFPGVVSDADGDLFHYHQTDFSLEKYQTFLVGRVADFIKNTCGDLQSGHDGFRLALVDRCRDRSKHMKDVSSFAELLKAKFVRRADLDEWVENLKVANTQRPSWDAVQSLLTKSKPLRLRDLKRQWDRYDTDRFKVSDVALHHLRTAIRQEIVAFGTINPDAVMEEIMEGVLLTVGKVAEHVAPQMPKDYVRAGILYEFMSS</sequence>
<feature type="domain" description="CD-NTase associated protein 4-like DNA endonuclease" evidence="1">
    <location>
        <begin position="31"/>
        <end position="233"/>
    </location>
</feature>
<accession>A0A1J5S8K8</accession>
<evidence type="ECO:0000313" key="2">
    <source>
        <dbReference type="EMBL" id="OIR00549.1"/>
    </source>
</evidence>